<sequence length="461" mass="51389">MERMVRTATQPWLYPMVEYQRLLLAPFSLWAAGAANALADPWGPLACVSGTRSFAAGYELLHRLSKTYEKPAFGIREIEAEGRKIPVAEQLVLAKPFCDLLRFSPQPEPSAISTGRTKTRPVVLVCAPLAGHHAVLLREMVETLLPNHEVYITDWRDARNVPVADGPFHLDDYVSYIRTFVRHIGAENLHVLAVCQATVPTLAAVSLLASEQEPTPRSLILIGGPIDARSGANAVNRFATSQPLLWFRETLIHPVPDHYPGAGREVYPGFLQRAGLDAMHPGRLASSHWNYCLDMIQGDLKRAEVHQRSCEEYGAVLDMAAEYYLDTVQTVFQEFRLARGNWCVQGLPVRPQDIRATALLTIEGELDDVSGRGQTHAAQDLCAGIATRDKRGVTLHQCNHYDLFSGPHWQTDVYPIIRDLISQHDGSHQSTMNKRDRATLRSSTDPVPRSKVRRARHAPNP</sequence>
<dbReference type="RefSeq" id="WP_063978009.1">
    <property type="nucleotide sequence ID" value="NZ_FCOK02000094.1"/>
</dbReference>
<feature type="compositionally biased region" description="Basic and acidic residues" evidence="1">
    <location>
        <begin position="425"/>
        <end position="439"/>
    </location>
</feature>
<name>A0A158JK54_9BURK</name>
<feature type="region of interest" description="Disordered" evidence="1">
    <location>
        <begin position="425"/>
        <end position="461"/>
    </location>
</feature>
<gene>
    <name evidence="3" type="ORF">AWB69_08104</name>
</gene>
<dbReference type="AlphaFoldDB" id="A0A158JK54"/>
<organism evidence="3 4">
    <name type="scientific">Caballeronia udeis</name>
    <dbReference type="NCBI Taxonomy" id="1232866"/>
    <lineage>
        <taxon>Bacteria</taxon>
        <taxon>Pseudomonadati</taxon>
        <taxon>Pseudomonadota</taxon>
        <taxon>Betaproteobacteria</taxon>
        <taxon>Burkholderiales</taxon>
        <taxon>Burkholderiaceae</taxon>
        <taxon>Caballeronia</taxon>
    </lineage>
</organism>
<proteinExistence type="predicted"/>
<feature type="domain" description="PHB de-polymerase C-terminal" evidence="2">
    <location>
        <begin position="223"/>
        <end position="424"/>
    </location>
</feature>
<dbReference type="InterPro" id="IPR009656">
    <property type="entry name" value="PHB_depo_C"/>
</dbReference>
<evidence type="ECO:0000256" key="1">
    <source>
        <dbReference type="SAM" id="MobiDB-lite"/>
    </source>
</evidence>
<protein>
    <submittedName>
        <fullName evidence="3">Intracellular PHB depolymerase</fullName>
    </submittedName>
</protein>
<dbReference type="Gene3D" id="3.40.50.1820">
    <property type="entry name" value="alpha/beta hydrolase"/>
    <property type="match status" value="1"/>
</dbReference>
<evidence type="ECO:0000313" key="3">
    <source>
        <dbReference type="EMBL" id="SAL68833.1"/>
    </source>
</evidence>
<dbReference type="PIRSF" id="PIRSF020818">
    <property type="entry name" value="PHB_depoly_PhaZ"/>
    <property type="match status" value="1"/>
</dbReference>
<dbReference type="NCBIfam" id="TIGR01849">
    <property type="entry name" value="PHB_depoly_PhaZ"/>
    <property type="match status" value="1"/>
</dbReference>
<evidence type="ECO:0000313" key="4">
    <source>
        <dbReference type="Proteomes" id="UP000054683"/>
    </source>
</evidence>
<dbReference type="InterPro" id="IPR029058">
    <property type="entry name" value="AB_hydrolase_fold"/>
</dbReference>
<dbReference type="Pfam" id="PF06850">
    <property type="entry name" value="PHB_depo_C"/>
    <property type="match status" value="1"/>
</dbReference>
<dbReference type="SUPFAM" id="SSF53474">
    <property type="entry name" value="alpha/beta-Hydrolases"/>
    <property type="match status" value="1"/>
</dbReference>
<dbReference type="PANTHER" id="PTHR36837:SF4">
    <property type="entry name" value="BLR0908 PROTEIN"/>
    <property type="match status" value="1"/>
</dbReference>
<dbReference type="Proteomes" id="UP000054683">
    <property type="component" value="Unassembled WGS sequence"/>
</dbReference>
<dbReference type="EMBL" id="FCOK02000094">
    <property type="protein sequence ID" value="SAL68833.1"/>
    <property type="molecule type" value="Genomic_DNA"/>
</dbReference>
<accession>A0A158JK54</accession>
<reference evidence="3 4" key="1">
    <citation type="submission" date="2016-01" db="EMBL/GenBank/DDBJ databases">
        <authorList>
            <person name="Oliw E.H."/>
        </authorList>
    </citation>
    <scope>NUCLEOTIDE SEQUENCE [LARGE SCALE GENOMIC DNA]</scope>
    <source>
        <strain evidence="3">LMG 27134</strain>
    </source>
</reference>
<feature type="compositionally biased region" description="Basic residues" evidence="1">
    <location>
        <begin position="450"/>
        <end position="461"/>
    </location>
</feature>
<dbReference type="PANTHER" id="PTHR36837">
    <property type="entry name" value="POLY(3-HYDROXYALKANOATE) POLYMERASE SUBUNIT PHAC"/>
    <property type="match status" value="1"/>
</dbReference>
<evidence type="ECO:0000259" key="2">
    <source>
        <dbReference type="Pfam" id="PF06850"/>
    </source>
</evidence>
<dbReference type="InterPro" id="IPR051321">
    <property type="entry name" value="PHA/PHB_synthase"/>
</dbReference>
<dbReference type="InterPro" id="IPR010915">
    <property type="entry name" value="PHB_depoly_PhaZ"/>
</dbReference>